<organism evidence="2 3">
    <name type="scientific">Neisseria sicca ATCC 29256</name>
    <dbReference type="NCBI Taxonomy" id="547045"/>
    <lineage>
        <taxon>Bacteria</taxon>
        <taxon>Pseudomonadati</taxon>
        <taxon>Pseudomonadota</taxon>
        <taxon>Betaproteobacteria</taxon>
        <taxon>Neisseriales</taxon>
        <taxon>Neisseriaceae</taxon>
        <taxon>Neisseria</taxon>
    </lineage>
</organism>
<protein>
    <submittedName>
        <fullName evidence="2">Uncharacterized protein</fullName>
    </submittedName>
</protein>
<dbReference type="Proteomes" id="UP000005365">
    <property type="component" value="Unassembled WGS sequence"/>
</dbReference>
<keyword evidence="3" id="KW-1185">Reference proteome</keyword>
<evidence type="ECO:0000313" key="2">
    <source>
        <dbReference type="EMBL" id="EET44548.1"/>
    </source>
</evidence>
<evidence type="ECO:0000256" key="1">
    <source>
        <dbReference type="SAM" id="MobiDB-lite"/>
    </source>
</evidence>
<feature type="region of interest" description="Disordered" evidence="1">
    <location>
        <begin position="1"/>
        <end position="20"/>
    </location>
</feature>
<evidence type="ECO:0000313" key="3">
    <source>
        <dbReference type="Proteomes" id="UP000005365"/>
    </source>
</evidence>
<comment type="caution">
    <text evidence="2">The sequence shown here is derived from an EMBL/GenBank/DDBJ whole genome shotgun (WGS) entry which is preliminary data.</text>
</comment>
<reference evidence="2" key="1">
    <citation type="submission" date="2009-07" db="EMBL/GenBank/DDBJ databases">
        <authorList>
            <person name="Weinstock G."/>
            <person name="Sodergren E."/>
            <person name="Clifton S."/>
            <person name="Fulton L."/>
            <person name="Fulton B."/>
            <person name="Courtney L."/>
            <person name="Fronick C."/>
            <person name="Harrison M."/>
            <person name="Strong C."/>
            <person name="Farmer C."/>
            <person name="Delahaunty K."/>
            <person name="Markovic C."/>
            <person name="Hall O."/>
            <person name="Minx P."/>
            <person name="Tomlinson C."/>
            <person name="Mitreva M."/>
            <person name="Nelson J."/>
            <person name="Hou S."/>
            <person name="Wollam A."/>
            <person name="Pepin K.H."/>
            <person name="Johnson M."/>
            <person name="Bhonagiri V."/>
            <person name="Nash W.E."/>
            <person name="Warren W."/>
            <person name="Chinwalla A."/>
            <person name="Mardis E.R."/>
            <person name="Wilson R.K."/>
        </authorList>
    </citation>
    <scope>NUCLEOTIDE SEQUENCE [LARGE SCALE GENOMIC DNA]</scope>
    <source>
        <strain evidence="2">ATCC 29256</strain>
    </source>
</reference>
<proteinExistence type="predicted"/>
<accession>C6M5G7</accession>
<dbReference type="AlphaFoldDB" id="C6M5G7"/>
<sequence>MKAKNPHNPQNQYDQVSRAIPSFSSAGADYSKLKGNEVHI</sequence>
<gene>
    <name evidence="2" type="ORF">NEISICOT_01766</name>
</gene>
<dbReference type="EMBL" id="ACKO02000009">
    <property type="protein sequence ID" value="EET44548.1"/>
    <property type="molecule type" value="Genomic_DNA"/>
</dbReference>
<name>C6M5G7_NEISI</name>